<accession>A0AB34GF29</accession>
<dbReference type="Proteomes" id="UP001159641">
    <property type="component" value="Unassembled WGS sequence"/>
</dbReference>
<feature type="transmembrane region" description="Helical" evidence="9">
    <location>
        <begin position="66"/>
        <end position="92"/>
    </location>
</feature>
<feature type="transmembrane region" description="Helical" evidence="9">
    <location>
        <begin position="104"/>
        <end position="125"/>
    </location>
</feature>
<evidence type="ECO:0000256" key="1">
    <source>
        <dbReference type="ARBA" id="ARBA00004651"/>
    </source>
</evidence>
<keyword evidence="5" id="KW-0297">G-protein coupled receptor</keyword>
<name>A0AB34GF29_ESCRO</name>
<keyword evidence="6 9" id="KW-0472">Membrane</keyword>
<protein>
    <submittedName>
        <fullName evidence="10">Uncharacterized protein</fullName>
    </submittedName>
</protein>
<dbReference type="Gene3D" id="1.20.1070.10">
    <property type="entry name" value="Rhodopsin 7-helix transmembrane proteins"/>
    <property type="match status" value="1"/>
</dbReference>
<evidence type="ECO:0000256" key="9">
    <source>
        <dbReference type="SAM" id="Phobius"/>
    </source>
</evidence>
<keyword evidence="11" id="KW-1185">Reference proteome</keyword>
<evidence type="ECO:0000256" key="4">
    <source>
        <dbReference type="ARBA" id="ARBA00022989"/>
    </source>
</evidence>
<dbReference type="AlphaFoldDB" id="A0AB34GF29"/>
<evidence type="ECO:0000313" key="11">
    <source>
        <dbReference type="Proteomes" id="UP001159641"/>
    </source>
</evidence>
<evidence type="ECO:0000313" key="10">
    <source>
        <dbReference type="EMBL" id="KAJ8777682.1"/>
    </source>
</evidence>
<dbReference type="PANTHER" id="PTHR11334:SF29">
    <property type="entry name" value="MAS-RELATED G-PROTEIN COUPLED RECEPTOR MEMBER X2"/>
    <property type="match status" value="1"/>
</dbReference>
<dbReference type="PRINTS" id="PR02108">
    <property type="entry name" value="MRGPCRFAMILY"/>
</dbReference>
<keyword evidence="3 9" id="KW-0812">Transmembrane</keyword>
<proteinExistence type="predicted"/>
<keyword evidence="7" id="KW-0675">Receptor</keyword>
<dbReference type="EMBL" id="JAIQCJ010002302">
    <property type="protein sequence ID" value="KAJ8777682.1"/>
    <property type="molecule type" value="Genomic_DNA"/>
</dbReference>
<evidence type="ECO:0000256" key="2">
    <source>
        <dbReference type="ARBA" id="ARBA00022475"/>
    </source>
</evidence>
<comment type="subcellular location">
    <subcellularLocation>
        <location evidence="1">Cell membrane</location>
        <topology evidence="1">Multi-pass membrane protein</topology>
    </subcellularLocation>
</comment>
<reference evidence="10 11" key="1">
    <citation type="submission" date="2022-11" db="EMBL/GenBank/DDBJ databases">
        <title>Whole genome sequence of Eschrichtius robustus ER-17-0199.</title>
        <authorList>
            <person name="Bruniche-Olsen A."/>
            <person name="Black A.N."/>
            <person name="Fields C.J."/>
            <person name="Walden K."/>
            <person name="Dewoody J.A."/>
        </authorList>
    </citation>
    <scope>NUCLEOTIDE SEQUENCE [LARGE SCALE GENOMIC DNA]</scope>
    <source>
        <strain evidence="10">ER-17-0199</strain>
        <tissue evidence="10">Blubber</tissue>
    </source>
</reference>
<dbReference type="GO" id="GO:0004930">
    <property type="term" value="F:G protein-coupled receptor activity"/>
    <property type="evidence" value="ECO:0007669"/>
    <property type="project" value="UniProtKB-KW"/>
</dbReference>
<feature type="transmembrane region" description="Helical" evidence="9">
    <location>
        <begin position="32"/>
        <end position="54"/>
    </location>
</feature>
<dbReference type="SUPFAM" id="SSF81321">
    <property type="entry name" value="Family A G protein-coupled receptor-like"/>
    <property type="match status" value="1"/>
</dbReference>
<sequence length="151" mass="17599">MSCVSLLLSILEGNYCDLFRDFDDDWYPLFDFIIAGWLIFSLVVLASSSLALLARTLCESQRMQLTRLYVVILLSVLVFLLCSLLSGIQKFLLDWLRKDFNVSFYYFNIGMILPSSANPTIGFFIGSFRHQRQWRLPLKLVLQGLWRTQLR</sequence>
<comment type="caution">
    <text evidence="10">The sequence shown here is derived from an EMBL/GenBank/DDBJ whole genome shotgun (WGS) entry which is preliminary data.</text>
</comment>
<evidence type="ECO:0000256" key="6">
    <source>
        <dbReference type="ARBA" id="ARBA00023136"/>
    </source>
</evidence>
<dbReference type="InterPro" id="IPR026234">
    <property type="entry name" value="MRGPCRFAMILY"/>
</dbReference>
<keyword evidence="8" id="KW-0807">Transducer</keyword>
<dbReference type="PANTHER" id="PTHR11334">
    <property type="entry name" value="MAS-RELATED G-PROTEIN COUPLED RECEPTOR"/>
    <property type="match status" value="1"/>
</dbReference>
<gene>
    <name evidence="10" type="ORF">J1605_014335</name>
</gene>
<evidence type="ECO:0000256" key="3">
    <source>
        <dbReference type="ARBA" id="ARBA00022692"/>
    </source>
</evidence>
<keyword evidence="2" id="KW-1003">Cell membrane</keyword>
<evidence type="ECO:0000256" key="8">
    <source>
        <dbReference type="ARBA" id="ARBA00023224"/>
    </source>
</evidence>
<evidence type="ECO:0000256" key="5">
    <source>
        <dbReference type="ARBA" id="ARBA00023040"/>
    </source>
</evidence>
<keyword evidence="4 9" id="KW-1133">Transmembrane helix</keyword>
<evidence type="ECO:0000256" key="7">
    <source>
        <dbReference type="ARBA" id="ARBA00023170"/>
    </source>
</evidence>
<organism evidence="10 11">
    <name type="scientific">Eschrichtius robustus</name>
    <name type="common">California gray whale</name>
    <name type="synonym">Eschrichtius gibbosus</name>
    <dbReference type="NCBI Taxonomy" id="9764"/>
    <lineage>
        <taxon>Eukaryota</taxon>
        <taxon>Metazoa</taxon>
        <taxon>Chordata</taxon>
        <taxon>Craniata</taxon>
        <taxon>Vertebrata</taxon>
        <taxon>Euteleostomi</taxon>
        <taxon>Mammalia</taxon>
        <taxon>Eutheria</taxon>
        <taxon>Laurasiatheria</taxon>
        <taxon>Artiodactyla</taxon>
        <taxon>Whippomorpha</taxon>
        <taxon>Cetacea</taxon>
        <taxon>Mysticeti</taxon>
        <taxon>Eschrichtiidae</taxon>
        <taxon>Eschrichtius</taxon>
    </lineage>
</organism>
<dbReference type="GO" id="GO:0005886">
    <property type="term" value="C:plasma membrane"/>
    <property type="evidence" value="ECO:0007669"/>
    <property type="project" value="UniProtKB-SubCell"/>
</dbReference>